<sequence length="297" mass="32843">MTGATEQHKLKVVVTGANGQLGREFVLMDTGGSFEIIGLDRKTLDITSLDQCRSVLSRLRPDVVIHCAAYTAVDKAEAEPDEAFRVNAAGSRNVALAAREIGAKLCAVSTDYVFDGSGTVPYKEYDRTNPQTVYGQSKLAGEQAVISLHDRYFIVRTSWVFGAYGPNFVQTMLKLASKRDRLSVVADQVGSPTYTRDLALFILELVQTDYYGIYHASGSGVCSWYEFAKAIMEESGSSTFVEPCTTQEFPRPAPRPLYSVMDHGAIRSNGLTPLPPWREALRHYLSQHKFPQEDHTS</sequence>
<keyword evidence="2" id="KW-0521">NADP</keyword>
<evidence type="ECO:0000256" key="2">
    <source>
        <dbReference type="RuleBase" id="RU364082"/>
    </source>
</evidence>
<reference evidence="4 5" key="1">
    <citation type="submission" date="2023-03" db="EMBL/GenBank/DDBJ databases">
        <title>Draft genome sequence of the bacteria which degrade cell wall of Tricholomamatutake.</title>
        <authorList>
            <person name="Konishi Y."/>
            <person name="Fukuta Y."/>
            <person name="Shirasaka N."/>
        </authorList>
    </citation>
    <scope>NUCLEOTIDE SEQUENCE [LARGE SCALE GENOMIC DNA]</scope>
    <source>
        <strain evidence="5">mu1</strain>
    </source>
</reference>
<dbReference type="Proteomes" id="UP001157114">
    <property type="component" value="Unassembled WGS sequence"/>
</dbReference>
<proteinExistence type="inferred from homology"/>
<dbReference type="PANTHER" id="PTHR10491">
    <property type="entry name" value="DTDP-4-DEHYDRORHAMNOSE REDUCTASE"/>
    <property type="match status" value="1"/>
</dbReference>
<dbReference type="PANTHER" id="PTHR10491:SF4">
    <property type="entry name" value="METHIONINE ADENOSYLTRANSFERASE 2 SUBUNIT BETA"/>
    <property type="match status" value="1"/>
</dbReference>
<protein>
    <recommendedName>
        <fullName evidence="2">dTDP-4-dehydrorhamnose reductase</fullName>
        <ecNumber evidence="2">1.1.1.133</ecNumber>
    </recommendedName>
</protein>
<keyword evidence="2" id="KW-0560">Oxidoreductase</keyword>
<comment type="similarity">
    <text evidence="1 2">Belongs to the dTDP-4-dehydrorhamnose reductase family.</text>
</comment>
<accession>A0ABQ6G6E0</accession>
<dbReference type="InterPro" id="IPR036291">
    <property type="entry name" value="NAD(P)-bd_dom_sf"/>
</dbReference>
<evidence type="ECO:0000259" key="3">
    <source>
        <dbReference type="Pfam" id="PF04321"/>
    </source>
</evidence>
<dbReference type="Gene3D" id="3.90.25.10">
    <property type="entry name" value="UDP-galactose 4-epimerase, domain 1"/>
    <property type="match status" value="1"/>
</dbReference>
<dbReference type="CDD" id="cd05254">
    <property type="entry name" value="dTDP_HR_like_SDR_e"/>
    <property type="match status" value="1"/>
</dbReference>
<evidence type="ECO:0000256" key="1">
    <source>
        <dbReference type="ARBA" id="ARBA00010944"/>
    </source>
</evidence>
<dbReference type="Pfam" id="PF04321">
    <property type="entry name" value="RmlD_sub_bind"/>
    <property type="match status" value="1"/>
</dbReference>
<organism evidence="4 5">
    <name type="scientific">Paenibacillus glycanilyticus</name>
    <dbReference type="NCBI Taxonomy" id="126569"/>
    <lineage>
        <taxon>Bacteria</taxon>
        <taxon>Bacillati</taxon>
        <taxon>Bacillota</taxon>
        <taxon>Bacilli</taxon>
        <taxon>Bacillales</taxon>
        <taxon>Paenibacillaceae</taxon>
        <taxon>Paenibacillus</taxon>
    </lineage>
</organism>
<dbReference type="Gene3D" id="3.40.50.720">
    <property type="entry name" value="NAD(P)-binding Rossmann-like Domain"/>
    <property type="match status" value="1"/>
</dbReference>
<dbReference type="NCBIfam" id="TIGR01214">
    <property type="entry name" value="rmlD"/>
    <property type="match status" value="1"/>
</dbReference>
<evidence type="ECO:0000313" key="4">
    <source>
        <dbReference type="EMBL" id="GLX66015.1"/>
    </source>
</evidence>
<comment type="function">
    <text evidence="2">Catalyzes the reduction of dTDP-6-deoxy-L-lyxo-4-hexulose to yield dTDP-L-rhamnose.</text>
</comment>
<feature type="domain" description="RmlD-like substrate binding" evidence="3">
    <location>
        <begin position="11"/>
        <end position="287"/>
    </location>
</feature>
<name>A0ABQ6G6E0_9BACL</name>
<gene>
    <name evidence="4" type="primary">rbfD</name>
    <name evidence="4" type="ORF">MU1_03590</name>
</gene>
<comment type="caution">
    <text evidence="4">The sequence shown here is derived from an EMBL/GenBank/DDBJ whole genome shotgun (WGS) entry which is preliminary data.</text>
</comment>
<evidence type="ECO:0000313" key="5">
    <source>
        <dbReference type="Proteomes" id="UP001157114"/>
    </source>
</evidence>
<keyword evidence="5" id="KW-1185">Reference proteome</keyword>
<dbReference type="EMBL" id="BSSQ01000001">
    <property type="protein sequence ID" value="GLX66015.1"/>
    <property type="molecule type" value="Genomic_DNA"/>
</dbReference>
<dbReference type="SUPFAM" id="SSF51735">
    <property type="entry name" value="NAD(P)-binding Rossmann-fold domains"/>
    <property type="match status" value="1"/>
</dbReference>
<dbReference type="InterPro" id="IPR005913">
    <property type="entry name" value="dTDP_dehydrorham_reduct"/>
</dbReference>
<dbReference type="EC" id="1.1.1.133" evidence="2"/>
<comment type="pathway">
    <text evidence="2">Carbohydrate biosynthesis; dTDP-L-rhamnose biosynthesis.</text>
</comment>
<dbReference type="InterPro" id="IPR029903">
    <property type="entry name" value="RmlD-like-bd"/>
</dbReference>